<evidence type="ECO:0000313" key="2">
    <source>
        <dbReference type="Proteomes" id="UP000009273"/>
    </source>
</evidence>
<evidence type="ECO:0000313" key="1">
    <source>
        <dbReference type="EMBL" id="AEO93931.1"/>
    </source>
</evidence>
<dbReference type="EMBL" id="JN638751">
    <property type="protein sequence ID" value="AEO93931.1"/>
    <property type="molecule type" value="Genomic_DNA"/>
</dbReference>
<keyword evidence="2" id="KW-1185">Reference proteome</keyword>
<protein>
    <submittedName>
        <fullName evidence="1">Gp688</fullName>
    </submittedName>
</protein>
<accession>G3MB68</accession>
<organism evidence="1 2">
    <name type="scientific">Bacillus phage G</name>
    <dbReference type="NCBI Taxonomy" id="2884420"/>
    <lineage>
        <taxon>Viruses</taxon>
        <taxon>Duplodnaviria</taxon>
        <taxon>Heunggongvirae</taxon>
        <taxon>Uroviricota</taxon>
        <taxon>Caudoviricetes</taxon>
        <taxon>Donellivirus</taxon>
        <taxon>Donellivirus gee</taxon>
    </lineage>
</organism>
<proteinExistence type="predicted"/>
<gene>
    <name evidence="1" type="primary">688</name>
    <name evidence="1" type="ORF">G_688</name>
</gene>
<dbReference type="Proteomes" id="UP000009273">
    <property type="component" value="Segment"/>
</dbReference>
<dbReference type="RefSeq" id="YP_009015980.1">
    <property type="nucleotide sequence ID" value="NC_023719.1"/>
</dbReference>
<sequence>MDDKKDIKPKLILLPNSNKKKINLTSEEIEIKSKLIDIEKKIDSLENIVEAISDELPETFYSSDIFMTIIAGAALTAATEVVNEVFGIKQKNNEDDNDPLI</sequence>
<name>G3MB68_9CAUD</name>
<dbReference type="KEGG" id="vg:18563896"/>
<reference evidence="1 2" key="1">
    <citation type="submission" date="2011-09" db="EMBL/GenBank/DDBJ databases">
        <authorList>
            <person name="Pope W.H."/>
            <person name="Pedulla M.L."/>
            <person name="Ford M.E."/>
            <person name="Peebles C.L."/>
            <person name="Hatfull G.H."/>
            <person name="Hendrix R.W."/>
        </authorList>
    </citation>
    <scope>NUCLEOTIDE SEQUENCE [LARGE SCALE GENOMIC DNA]</scope>
    <source>
        <strain evidence="1">G</strain>
    </source>
</reference>
<dbReference type="GeneID" id="18563896"/>